<feature type="compositionally biased region" description="Acidic residues" evidence="2">
    <location>
        <begin position="198"/>
        <end position="215"/>
    </location>
</feature>
<feature type="signal peptide" evidence="3">
    <location>
        <begin position="1"/>
        <end position="22"/>
    </location>
</feature>
<evidence type="ECO:0000313" key="6">
    <source>
        <dbReference type="Proteomes" id="UP001151582"/>
    </source>
</evidence>
<evidence type="ECO:0000313" key="5">
    <source>
        <dbReference type="EMBL" id="KAJ1974976.1"/>
    </source>
</evidence>
<dbReference type="InterPro" id="IPR052982">
    <property type="entry name" value="SRP1/TIP1-like"/>
</dbReference>
<evidence type="ECO:0000256" key="2">
    <source>
        <dbReference type="SAM" id="MobiDB-lite"/>
    </source>
</evidence>
<evidence type="ECO:0000259" key="4">
    <source>
        <dbReference type="Pfam" id="PF10342"/>
    </source>
</evidence>
<sequence>MKYLTSIRLTLSLAALVQLSQAYFYTTNIDSNSAWAAGQTVTVSWDPDTTSKEQPSPGSTYHVLLKTGEDLTQVPLGQVTGELPLDQTSYSFKLPENLPAGQYFVQYVSSDGVNNWSTRASVDGGTSQTPFSSVDNGEKLLTDIQKQMGGTPARNAELDDSTTDKDSTATGTKASSKATGTNTADDTATATDEKESSTETETDEASSAEETESSDSESATSQSSTRTRTASRTLTLDEDEPTNLPDDSAAVSLMSPLGAVAAMALAASSYTLVNML</sequence>
<accession>A0A9W8B2F4</accession>
<dbReference type="Proteomes" id="UP001151582">
    <property type="component" value="Unassembled WGS sequence"/>
</dbReference>
<dbReference type="Pfam" id="PF10342">
    <property type="entry name" value="Kre9_KNH"/>
    <property type="match status" value="1"/>
</dbReference>
<feature type="chain" id="PRO_5040846762" description="Yeast cell wall synthesis Kre9/Knh1-like N-terminal domain-containing protein" evidence="3">
    <location>
        <begin position="23"/>
        <end position="276"/>
    </location>
</feature>
<comment type="caution">
    <text evidence="5">The sequence shown here is derived from an EMBL/GenBank/DDBJ whole genome shotgun (WGS) entry which is preliminary data.</text>
</comment>
<evidence type="ECO:0000256" key="1">
    <source>
        <dbReference type="ARBA" id="ARBA00022729"/>
    </source>
</evidence>
<proteinExistence type="predicted"/>
<feature type="compositionally biased region" description="Low complexity" evidence="2">
    <location>
        <begin position="216"/>
        <end position="233"/>
    </location>
</feature>
<dbReference type="InterPro" id="IPR018466">
    <property type="entry name" value="Kre9/Knh1-like_N"/>
</dbReference>
<dbReference type="EMBL" id="JANBQB010000584">
    <property type="protein sequence ID" value="KAJ1974976.1"/>
    <property type="molecule type" value="Genomic_DNA"/>
</dbReference>
<organism evidence="5 6">
    <name type="scientific">Dimargaris verticillata</name>
    <dbReference type="NCBI Taxonomy" id="2761393"/>
    <lineage>
        <taxon>Eukaryota</taxon>
        <taxon>Fungi</taxon>
        <taxon>Fungi incertae sedis</taxon>
        <taxon>Zoopagomycota</taxon>
        <taxon>Kickxellomycotina</taxon>
        <taxon>Dimargaritomycetes</taxon>
        <taxon>Dimargaritales</taxon>
        <taxon>Dimargaritaceae</taxon>
        <taxon>Dimargaris</taxon>
    </lineage>
</organism>
<reference evidence="5" key="1">
    <citation type="submission" date="2022-07" db="EMBL/GenBank/DDBJ databases">
        <title>Phylogenomic reconstructions and comparative analyses of Kickxellomycotina fungi.</title>
        <authorList>
            <person name="Reynolds N.K."/>
            <person name="Stajich J.E."/>
            <person name="Barry K."/>
            <person name="Grigoriev I.V."/>
            <person name="Crous P."/>
            <person name="Smith M.E."/>
        </authorList>
    </citation>
    <scope>NUCLEOTIDE SEQUENCE</scope>
    <source>
        <strain evidence="5">RSA 567</strain>
    </source>
</reference>
<feature type="compositionally biased region" description="Low complexity" evidence="2">
    <location>
        <begin position="168"/>
        <end position="190"/>
    </location>
</feature>
<protein>
    <recommendedName>
        <fullName evidence="4">Yeast cell wall synthesis Kre9/Knh1-like N-terminal domain-containing protein</fullName>
    </recommendedName>
</protein>
<dbReference type="PANTHER" id="PTHR40633">
    <property type="entry name" value="MATRIX PROTEIN, PUTATIVE (AFU_ORTHOLOGUE AFUA_8G05410)-RELATED"/>
    <property type="match status" value="1"/>
</dbReference>
<keyword evidence="1 3" id="KW-0732">Signal</keyword>
<gene>
    <name evidence="5" type="ORF">H4R34_004514</name>
</gene>
<evidence type="ECO:0000256" key="3">
    <source>
        <dbReference type="SAM" id="SignalP"/>
    </source>
</evidence>
<dbReference type="PANTHER" id="PTHR40633:SF1">
    <property type="entry name" value="GPI ANCHORED SERINE-THREONINE RICH PROTEIN (AFU_ORTHOLOGUE AFUA_1G03630)"/>
    <property type="match status" value="1"/>
</dbReference>
<keyword evidence="6" id="KW-1185">Reference proteome</keyword>
<dbReference type="OrthoDB" id="2432613at2759"/>
<feature type="domain" description="Yeast cell wall synthesis Kre9/Knh1-like N-terminal" evidence="4">
    <location>
        <begin position="31"/>
        <end position="119"/>
    </location>
</feature>
<dbReference type="AlphaFoldDB" id="A0A9W8B2F4"/>
<feature type="region of interest" description="Disordered" evidence="2">
    <location>
        <begin position="148"/>
        <end position="246"/>
    </location>
</feature>
<name>A0A9W8B2F4_9FUNG</name>